<accession>A0A9X1SDI8</accession>
<sequence length="232" mass="24960">MRKSPAEALMDIARSKAEEGEGWDALTAQLSADSYALADVMATNPKALLDVGPAWKLNLESGSLLGALTAYRGRLIECAAPWDLGVALRNKWAPLDGMADATLEAAGAASFAAGLLKGRDTEWLVKSRHSKAARLRLLALRLYEDGNIDGALNSARGSEMSLFVHHHARESLITSDPSLAIVRTAVMLADFAVKDLDPAAEPGQAMAAYREALDWATLTAEPVEWPEPYFQD</sequence>
<keyword evidence="2" id="KW-1185">Reference proteome</keyword>
<organism evidence="1 2">
    <name type="scientific">Arthrobacter caoxuetaonis</name>
    <dbReference type="NCBI Taxonomy" id="2886935"/>
    <lineage>
        <taxon>Bacteria</taxon>
        <taxon>Bacillati</taxon>
        <taxon>Actinomycetota</taxon>
        <taxon>Actinomycetes</taxon>
        <taxon>Micrococcales</taxon>
        <taxon>Micrococcaceae</taxon>
        <taxon>Arthrobacter</taxon>
    </lineage>
</organism>
<reference evidence="1" key="1">
    <citation type="submission" date="2021-10" db="EMBL/GenBank/DDBJ databases">
        <title>Novel species in genus Arthrobacter.</title>
        <authorList>
            <person name="Liu Y."/>
        </authorList>
    </citation>
    <scope>NUCLEOTIDE SEQUENCE</scope>
    <source>
        <strain evidence="1">Zg-Y453</strain>
    </source>
</reference>
<dbReference type="RefSeq" id="WP_227897236.1">
    <property type="nucleotide sequence ID" value="NZ_CP099467.1"/>
</dbReference>
<dbReference type="AlphaFoldDB" id="A0A9X1SDI8"/>
<evidence type="ECO:0000313" key="2">
    <source>
        <dbReference type="Proteomes" id="UP001139158"/>
    </source>
</evidence>
<dbReference type="EMBL" id="JAJFZV010000018">
    <property type="protein sequence ID" value="MCC3299248.1"/>
    <property type="molecule type" value="Genomic_DNA"/>
</dbReference>
<name>A0A9X1SDI8_9MICC</name>
<proteinExistence type="predicted"/>
<gene>
    <name evidence="1" type="ORF">LJ757_15770</name>
</gene>
<comment type="caution">
    <text evidence="1">The sequence shown here is derived from an EMBL/GenBank/DDBJ whole genome shotgun (WGS) entry which is preliminary data.</text>
</comment>
<evidence type="ECO:0000313" key="1">
    <source>
        <dbReference type="EMBL" id="MCC3299248.1"/>
    </source>
</evidence>
<protein>
    <submittedName>
        <fullName evidence="1">Uncharacterized protein</fullName>
    </submittedName>
</protein>
<dbReference type="Proteomes" id="UP001139158">
    <property type="component" value="Unassembled WGS sequence"/>
</dbReference>